<organism evidence="2 3">
    <name type="scientific">Pseudomonas antarctica</name>
    <dbReference type="NCBI Taxonomy" id="219572"/>
    <lineage>
        <taxon>Bacteria</taxon>
        <taxon>Pseudomonadati</taxon>
        <taxon>Pseudomonadota</taxon>
        <taxon>Gammaproteobacteria</taxon>
        <taxon>Pseudomonadales</taxon>
        <taxon>Pseudomonadaceae</taxon>
        <taxon>Pseudomonas</taxon>
    </lineage>
</organism>
<evidence type="ECO:0000256" key="1">
    <source>
        <dbReference type="SAM" id="SignalP"/>
    </source>
</evidence>
<evidence type="ECO:0008006" key="4">
    <source>
        <dbReference type="Google" id="ProtNLM"/>
    </source>
</evidence>
<keyword evidence="1" id="KW-0732">Signal</keyword>
<dbReference type="Proteomes" id="UP000077829">
    <property type="component" value="Chromosome"/>
</dbReference>
<gene>
    <name evidence="2" type="ORF">A7J50_3942</name>
</gene>
<proteinExistence type="predicted"/>
<dbReference type="KEGG" id="panr:A7J50_3942"/>
<dbReference type="PATRIC" id="fig|219572.3.peg.4055"/>
<accession>A0A172Z482</accession>
<dbReference type="AlphaFoldDB" id="A0A172Z482"/>
<dbReference type="EMBL" id="CP015600">
    <property type="protein sequence ID" value="ANF87307.1"/>
    <property type="molecule type" value="Genomic_DNA"/>
</dbReference>
<reference evidence="2 3" key="1">
    <citation type="submission" date="2016-05" db="EMBL/GenBank/DDBJ databases">
        <title>Complete genome sequence of Pseudomonas antarctica PAMC 27494.</title>
        <authorList>
            <person name="Lee J."/>
        </authorList>
    </citation>
    <scope>NUCLEOTIDE SEQUENCE [LARGE SCALE GENOMIC DNA]</scope>
    <source>
        <strain evidence="2 3">PAMC 27494</strain>
    </source>
</reference>
<feature type="chain" id="PRO_5008005463" description="Sel1 repeat family protein" evidence="1">
    <location>
        <begin position="22"/>
        <end position="233"/>
    </location>
</feature>
<evidence type="ECO:0000313" key="2">
    <source>
        <dbReference type="EMBL" id="ANF87307.1"/>
    </source>
</evidence>
<protein>
    <recommendedName>
        <fullName evidence="4">Sel1 repeat family protein</fullName>
    </recommendedName>
</protein>
<dbReference type="Gene3D" id="1.25.40.10">
    <property type="entry name" value="Tetratricopeptide repeat domain"/>
    <property type="match status" value="1"/>
</dbReference>
<sequence precursor="true">MFLNRWSYILAGCLLSQLCMAGTFHIDPRSESLYQQAVPYLQQANSKLEAVPANTPTASAEEKTRSWALIDEAGALLKPAITLLEQAAALDHPVAQYRLGLIYVMLYPSEVIKEKACPLFEKSLAHGFAPPALEISSWCLAYTDTPLYQTALQATETSMPIYEKYFPQPVVRLECKREQPVGLAMQWGSSRDYQAEIYRLQGDSNRAQRSKYYQKALDINDCYSVKRRMGDRK</sequence>
<evidence type="ECO:0000313" key="3">
    <source>
        <dbReference type="Proteomes" id="UP000077829"/>
    </source>
</evidence>
<dbReference type="InterPro" id="IPR011990">
    <property type="entry name" value="TPR-like_helical_dom_sf"/>
</dbReference>
<dbReference type="SUPFAM" id="SSF81901">
    <property type="entry name" value="HCP-like"/>
    <property type="match status" value="1"/>
</dbReference>
<name>A0A172Z482_9PSED</name>
<feature type="signal peptide" evidence="1">
    <location>
        <begin position="1"/>
        <end position="21"/>
    </location>
</feature>
<dbReference type="RefSeq" id="WP_064453313.1">
    <property type="nucleotide sequence ID" value="NZ_CP015600.1"/>
</dbReference>